<dbReference type="EC" id="4.2.3.4" evidence="1"/>
<evidence type="ECO:0000313" key="2">
    <source>
        <dbReference type="Proteomes" id="UP001517388"/>
    </source>
</evidence>
<sequence>MSSVIKVDIPEKSYDITIAPGSLDQLGEQMATLKLGKKVLLVSNPMIFKYYGERAIASLENAGFQVVSYNLPPGERYKTLNSIQKLYDIALENRLERSSTMVALGGGVIGDMTGFAAATWLRGINVVQVPTSLLAMVDSAIGGKTGVNHPHGKNLIGAFHQPSLVLIDPEVLKTLPAREFRAGMAEVIKYGIIWDTELFTQLTASKHLDQLRYVKSDLINSILTHSCQAKADVVSKDEKESGLRAILNYGHTIGHAVESLTEYRLFKHGEAVGIGMVAAGDIAVKLGLWTQADTERQNALIKKAGLPTQIPADLDIEALIDALQLDKKVKSGKVRFVLPTQIGAVKVTDEVPTEIIREVLLGNRSQESGVRSQEFSLTDRSPTSDPIG</sequence>
<evidence type="ECO:0000313" key="1">
    <source>
        <dbReference type="EMBL" id="MTJ44299.1"/>
    </source>
</evidence>
<organism evidence="1 2">
    <name type="scientific">Dolichospermum flos-aquae UHCC 0037</name>
    <dbReference type="NCBI Taxonomy" id="2590026"/>
    <lineage>
        <taxon>Bacteria</taxon>
        <taxon>Bacillati</taxon>
        <taxon>Cyanobacteriota</taxon>
        <taxon>Cyanophyceae</taxon>
        <taxon>Nostocales</taxon>
        <taxon>Aphanizomenonaceae</taxon>
        <taxon>Dolichospermum</taxon>
    </lineage>
</organism>
<reference evidence="2" key="1">
    <citation type="journal article" date="2020" name="Toxins">
        <title>Phylogenomic Analysis of Secondary Metabolism in the Toxic Cyanobacterial Genera Anabaena, Dolichospermum and Aphanizomenon.</title>
        <authorList>
            <person name="Oesterholm J."/>
            <person name="Popin R.V."/>
            <person name="Fewer D.P."/>
            <person name="Sivonen K."/>
        </authorList>
    </citation>
    <scope>NUCLEOTIDE SEQUENCE [LARGE SCALE GENOMIC DNA]</scope>
    <source>
        <strain evidence="2">UHCC 0037</strain>
    </source>
</reference>
<protein>
    <submittedName>
        <fullName evidence="1">3-dehydroquinate synthase</fullName>
        <ecNumber evidence="1">4.2.3.4</ecNumber>
    </submittedName>
</protein>
<dbReference type="Proteomes" id="UP001517388">
    <property type="component" value="Unassembled WGS sequence"/>
</dbReference>
<dbReference type="EMBL" id="VILF01000003">
    <property type="protein sequence ID" value="MTJ44299.1"/>
    <property type="molecule type" value="Genomic_DNA"/>
</dbReference>
<keyword evidence="1" id="KW-0456">Lyase</keyword>
<proteinExistence type="predicted"/>
<gene>
    <name evidence="1" type="ORF">FJR39_14385</name>
</gene>
<accession>A0ACC7S8Z4</accession>
<name>A0ACC7S8Z4_DOLFA</name>
<keyword evidence="2" id="KW-1185">Reference proteome</keyword>
<comment type="caution">
    <text evidence="1">The sequence shown here is derived from an EMBL/GenBank/DDBJ whole genome shotgun (WGS) entry which is preliminary data.</text>
</comment>